<feature type="domain" description="Retrovirus-related Pol polyprotein from transposon TNT 1-94-like beta-barrel" evidence="2">
    <location>
        <begin position="293"/>
        <end position="367"/>
    </location>
</feature>
<dbReference type="Pfam" id="PF13976">
    <property type="entry name" value="gag_pre-integrs"/>
    <property type="match status" value="1"/>
</dbReference>
<dbReference type="EMBL" id="GGEC01054190">
    <property type="protein sequence ID" value="MBX34674.1"/>
    <property type="molecule type" value="Transcribed_RNA"/>
</dbReference>
<dbReference type="InterPro" id="IPR025724">
    <property type="entry name" value="GAG-pre-integrase_dom"/>
</dbReference>
<protein>
    <submittedName>
        <fullName evidence="3">Retrovirus-related Pol polyprotein from transposon TNT 1-94</fullName>
    </submittedName>
</protein>
<sequence length="529" mass="59567">MSEVAETISTTQSEGVRSQQIGELQSIQAAYRLDGKNYLKWSQLVRTVLKGRGKISHLMGTGPKPGDLGIEAWDEEDSMIMAWLWSSMIPEISDTCMFLTTAKDIWDAIQQTYSKARDAAQVYDVKVKTMTAKQGNKTVTEYANQLKSLWQELDHYRGDNKLVTNMERAPYFGSGQLNQPKAQNRDSLWCTYCNKARHTRERCWKLHGKPPSREWGQKGEQPRSYRQAHVATVQLSESTPKEIGSPNQEVIERTGSLINSLEKPSGTCSLAYSGEFPFSIGLNVSGTTFANSWVMDSGATDHMTHLPNIFSTYSPCPSSRKIATANGSVTTVAGVGNVKIGPSLILKNVLHVPKLSTNLISIQKLTQDLHCNVVFHDNYCEFQDKDSGKMIGHAKERYGLYYLEASSQLNITKGRLSHSFMSENLSSNKEKVWLHHRRLGHPSFRVIEILFPSLFKNLNVENFHCEVCELAKHKRIPIPASNKKSSVPFHLVHSDIWGPTSIPNISGARWFVSFIDDCTRVTWIFFTQV</sequence>
<reference evidence="3" key="1">
    <citation type="submission" date="2018-02" db="EMBL/GenBank/DDBJ databases">
        <title>Rhizophora mucronata_Transcriptome.</title>
        <authorList>
            <person name="Meera S.P."/>
            <person name="Sreeshan A."/>
            <person name="Augustine A."/>
        </authorList>
    </citation>
    <scope>NUCLEOTIDE SEQUENCE</scope>
    <source>
        <tissue evidence="3">Leaf</tissue>
    </source>
</reference>
<proteinExistence type="predicted"/>
<organism evidence="3">
    <name type="scientific">Rhizophora mucronata</name>
    <name type="common">Asiatic mangrove</name>
    <dbReference type="NCBI Taxonomy" id="61149"/>
    <lineage>
        <taxon>Eukaryota</taxon>
        <taxon>Viridiplantae</taxon>
        <taxon>Streptophyta</taxon>
        <taxon>Embryophyta</taxon>
        <taxon>Tracheophyta</taxon>
        <taxon>Spermatophyta</taxon>
        <taxon>Magnoliopsida</taxon>
        <taxon>eudicotyledons</taxon>
        <taxon>Gunneridae</taxon>
        <taxon>Pentapetalae</taxon>
        <taxon>rosids</taxon>
        <taxon>fabids</taxon>
        <taxon>Malpighiales</taxon>
        <taxon>Rhizophoraceae</taxon>
        <taxon>Rhizophora</taxon>
    </lineage>
</organism>
<dbReference type="Pfam" id="PF14223">
    <property type="entry name" value="Retrotran_gag_2"/>
    <property type="match status" value="1"/>
</dbReference>
<dbReference type="InterPro" id="IPR036397">
    <property type="entry name" value="RNaseH_sf"/>
</dbReference>
<dbReference type="InterPro" id="IPR054722">
    <property type="entry name" value="PolX-like_BBD"/>
</dbReference>
<accession>A0A2P2MWT2</accession>
<feature type="domain" description="GAG-pre-integrase" evidence="1">
    <location>
        <begin position="399"/>
        <end position="473"/>
    </location>
</feature>
<evidence type="ECO:0000259" key="2">
    <source>
        <dbReference type="Pfam" id="PF22936"/>
    </source>
</evidence>
<dbReference type="GO" id="GO:0003676">
    <property type="term" value="F:nucleic acid binding"/>
    <property type="evidence" value="ECO:0007669"/>
    <property type="project" value="InterPro"/>
</dbReference>
<dbReference type="AlphaFoldDB" id="A0A2P2MWT2"/>
<dbReference type="PANTHER" id="PTHR37610">
    <property type="entry name" value="CCHC-TYPE DOMAIN-CONTAINING PROTEIN"/>
    <property type="match status" value="1"/>
</dbReference>
<evidence type="ECO:0000259" key="1">
    <source>
        <dbReference type="Pfam" id="PF13976"/>
    </source>
</evidence>
<evidence type="ECO:0000313" key="3">
    <source>
        <dbReference type="EMBL" id="MBX34674.1"/>
    </source>
</evidence>
<dbReference type="Gene3D" id="3.30.420.10">
    <property type="entry name" value="Ribonuclease H-like superfamily/Ribonuclease H"/>
    <property type="match status" value="1"/>
</dbReference>
<name>A0A2P2MWT2_RHIMU</name>
<dbReference type="Pfam" id="PF22936">
    <property type="entry name" value="Pol_BBD"/>
    <property type="match status" value="1"/>
</dbReference>
<dbReference type="PANTHER" id="PTHR37610:SF92">
    <property type="entry name" value="RETROTRANSPOSON COPIA-LIKE N-TERMINAL DOMAIN-CONTAINING PROTEIN"/>
    <property type="match status" value="1"/>
</dbReference>